<dbReference type="KEGG" id="btab:109039828"/>
<feature type="signal peptide" evidence="2">
    <location>
        <begin position="1"/>
        <end position="21"/>
    </location>
</feature>
<feature type="region of interest" description="Disordered" evidence="1">
    <location>
        <begin position="1068"/>
        <end position="1192"/>
    </location>
</feature>
<accession>A0A9P0AG49</accession>
<evidence type="ECO:0000313" key="3">
    <source>
        <dbReference type="EMBL" id="CAH0391056.1"/>
    </source>
</evidence>
<feature type="compositionally biased region" description="Polar residues" evidence="1">
    <location>
        <begin position="283"/>
        <end position="302"/>
    </location>
</feature>
<keyword evidence="2" id="KW-0732">Signal</keyword>
<evidence type="ECO:0000256" key="1">
    <source>
        <dbReference type="SAM" id="MobiDB-lite"/>
    </source>
</evidence>
<feature type="compositionally biased region" description="Acidic residues" evidence="1">
    <location>
        <begin position="527"/>
        <end position="542"/>
    </location>
</feature>
<feature type="compositionally biased region" description="Basic and acidic residues" evidence="1">
    <location>
        <begin position="34"/>
        <end position="93"/>
    </location>
</feature>
<dbReference type="EMBL" id="OU963866">
    <property type="protein sequence ID" value="CAH0391056.1"/>
    <property type="molecule type" value="Genomic_DNA"/>
</dbReference>
<feature type="region of interest" description="Disordered" evidence="1">
    <location>
        <begin position="742"/>
        <end position="763"/>
    </location>
</feature>
<feature type="compositionally biased region" description="Polar residues" evidence="1">
    <location>
        <begin position="264"/>
        <end position="274"/>
    </location>
</feature>
<feature type="region of interest" description="Disordered" evidence="1">
    <location>
        <begin position="24"/>
        <end position="100"/>
    </location>
</feature>
<feature type="compositionally biased region" description="Basic and acidic residues" evidence="1">
    <location>
        <begin position="573"/>
        <end position="593"/>
    </location>
</feature>
<keyword evidence="4" id="KW-1185">Reference proteome</keyword>
<dbReference type="Proteomes" id="UP001152759">
    <property type="component" value="Chromosome 5"/>
</dbReference>
<evidence type="ECO:0000313" key="4">
    <source>
        <dbReference type="Proteomes" id="UP001152759"/>
    </source>
</evidence>
<proteinExistence type="predicted"/>
<feature type="region of interest" description="Disordered" evidence="1">
    <location>
        <begin position="1016"/>
        <end position="1036"/>
    </location>
</feature>
<protein>
    <submittedName>
        <fullName evidence="3">Uncharacterized protein</fullName>
    </submittedName>
</protein>
<feature type="region of interest" description="Disordered" evidence="1">
    <location>
        <begin position="446"/>
        <end position="600"/>
    </location>
</feature>
<feature type="region of interest" description="Disordered" evidence="1">
    <location>
        <begin position="803"/>
        <end position="839"/>
    </location>
</feature>
<evidence type="ECO:0000256" key="2">
    <source>
        <dbReference type="SAM" id="SignalP"/>
    </source>
</evidence>
<feature type="compositionally biased region" description="Basic and acidic residues" evidence="1">
    <location>
        <begin position="826"/>
        <end position="839"/>
    </location>
</feature>
<gene>
    <name evidence="3" type="ORF">BEMITA_LOCUS9714</name>
</gene>
<organism evidence="3 4">
    <name type="scientific">Bemisia tabaci</name>
    <name type="common">Sweetpotato whitefly</name>
    <name type="synonym">Aleurodes tabaci</name>
    <dbReference type="NCBI Taxonomy" id="7038"/>
    <lineage>
        <taxon>Eukaryota</taxon>
        <taxon>Metazoa</taxon>
        <taxon>Ecdysozoa</taxon>
        <taxon>Arthropoda</taxon>
        <taxon>Hexapoda</taxon>
        <taxon>Insecta</taxon>
        <taxon>Pterygota</taxon>
        <taxon>Neoptera</taxon>
        <taxon>Paraneoptera</taxon>
        <taxon>Hemiptera</taxon>
        <taxon>Sternorrhyncha</taxon>
        <taxon>Aleyrodoidea</taxon>
        <taxon>Aleyrodidae</taxon>
        <taxon>Aleyrodinae</taxon>
        <taxon>Bemisia</taxon>
    </lineage>
</organism>
<feature type="region of interest" description="Disordered" evidence="1">
    <location>
        <begin position="213"/>
        <end position="248"/>
    </location>
</feature>
<feature type="region of interest" description="Disordered" evidence="1">
    <location>
        <begin position="332"/>
        <end position="382"/>
    </location>
</feature>
<name>A0A9P0AG49_BEMTA</name>
<sequence>MVHPRTGNVAITVVLIHFVLGSTSVPPNADISIEDQKPNDAKEEDSGRTEGRLQPNDAKEEDNGRTEGRLQPNDAKEEDNGRTEGRLQPREAADPSQATYDNFGNTVSYMNFFQKAGFLGEQQEGSDSFKKSPFLKRFRDFLSQELNRELAPSESIHDDYVDLSSNSTHELNQSSLVPSNATFQNSSDLLNLKDPDPKESSVIELKLHRAIEENADQNDSSSSVAAVGTQEKQNRTDEEDAFAGTQPEANVTLDVLQIENFVENETQKSPSSEPNPVDLQAAADSSSDFPKVQALNSAGVKQNRTEETSDANVAASSSEFLKLQRAIDEETKRLQSKAKTSGKLAFGDKMDRSHKKDTNSDIEYPSSDDDYPDIKDIPSHNEVPSYEALQKTYNEDGYLTPAPSRATSSFGIEKYHIPKTQANYPLSGSESFNNFEYPSLKQRVYSAHPYTPTTRSKHGAPQVNEDPEEYPQYGDPSDFIGIGQYPSDYVIHSAEEPEADYYDDEKSPPPTGYYPYFTPQKKKKPSDEDDYDFGDGDDEDEDGEKKDKDEYYDEGEGEPDADYTNVQPTIKALDSETKESKSISSKRKPDKDKKKEKKSMKKILKAAPMLLPALPIMAAMARPSSPIKHCTLKNKTVEPARNESSNATKQASYCYTCINFANGEKTEQCVNKTLGKPEDVLSTTPSEKKDEAKVRVARQVIVRRWMPQMEVYPRETRRRAPRRDEVDAVDFDFEHHGEDIENDDLDFFSDEDGEAGSDVDEYLPPAESLREMDDGSCKKVRKNGLNCLVCEKANSAGTFEQCSYESDPKENAYEYSTKETYGSKNRPSERYRRSRVKKDINLRNSPFDSGLLPKGPSIGRGKIDLLGRNNGFKSDLGKSYSLSGSSDDDFSSSVFPDVKVPGLGGGKSNHFSNEFSSDLDAAIKPESDFLPGFASKSSLNSGGGLFKKQRPSLFDNRPQLRLKPEKNSYDSLLGDFTAKDRSHCKKEIKDGSTCYYCTDDEGSEHEECMYVKKSQPENKEVKYHQSKEVKTPLRGHKAADKFDEILNSNTAHNPVYRQNDEGMDSVEDFEEDVESTYAKHEAASPGFYHEGSPAMSTVSRTDFKGDESPTGYRYNTQHTTSPNGREDSAPTQKPSSRLSYGMLDYPTKPPPAPVDADEDLENLEPGVGGGDTEPLGENSSNNLRHHEARSDDDVQLVYDNRFKMTLPKFMVEKTEQEDEFDSTYTKMLKNIDKM</sequence>
<feature type="compositionally biased region" description="Acidic residues" evidence="1">
    <location>
        <begin position="742"/>
        <end position="761"/>
    </location>
</feature>
<feature type="compositionally biased region" description="Basic and acidic residues" evidence="1">
    <location>
        <begin position="346"/>
        <end position="359"/>
    </location>
</feature>
<feature type="compositionally biased region" description="Acidic residues" evidence="1">
    <location>
        <begin position="550"/>
        <end position="561"/>
    </location>
</feature>
<reference evidence="3" key="1">
    <citation type="submission" date="2021-12" db="EMBL/GenBank/DDBJ databases">
        <authorList>
            <person name="King R."/>
        </authorList>
    </citation>
    <scope>NUCLEOTIDE SEQUENCE</scope>
</reference>
<feature type="chain" id="PRO_5040133905" evidence="2">
    <location>
        <begin position="22"/>
        <end position="1234"/>
    </location>
</feature>
<dbReference type="AlphaFoldDB" id="A0A9P0AG49"/>
<feature type="region of interest" description="Disordered" evidence="1">
    <location>
        <begin position="264"/>
        <end position="316"/>
    </location>
</feature>
<feature type="compositionally biased region" description="Polar residues" evidence="1">
    <location>
        <begin position="1113"/>
        <end position="1138"/>
    </location>
</feature>